<dbReference type="PANTHER" id="PTHR43649">
    <property type="entry name" value="ARABINOSE-BINDING PROTEIN-RELATED"/>
    <property type="match status" value="1"/>
</dbReference>
<evidence type="ECO:0000313" key="3">
    <source>
        <dbReference type="Proteomes" id="UP001596200"/>
    </source>
</evidence>
<organism evidence="2 3">
    <name type="scientific">Streptomyces pulveraceus</name>
    <dbReference type="NCBI Taxonomy" id="68258"/>
    <lineage>
        <taxon>Bacteria</taxon>
        <taxon>Bacillati</taxon>
        <taxon>Actinomycetota</taxon>
        <taxon>Actinomycetes</taxon>
        <taxon>Kitasatosporales</taxon>
        <taxon>Streptomycetaceae</taxon>
        <taxon>Streptomyces</taxon>
    </lineage>
</organism>
<feature type="region of interest" description="Disordered" evidence="1">
    <location>
        <begin position="446"/>
        <end position="470"/>
    </location>
</feature>
<accession>A0ABW1GKF7</accession>
<gene>
    <name evidence="2" type="ORF">ACFP1B_12980</name>
</gene>
<dbReference type="Pfam" id="PF01547">
    <property type="entry name" value="SBP_bac_1"/>
    <property type="match status" value="1"/>
</dbReference>
<protein>
    <submittedName>
        <fullName evidence="2">ABC transporter substrate-binding protein</fullName>
    </submittedName>
</protein>
<feature type="compositionally biased region" description="Basic and acidic residues" evidence="1">
    <location>
        <begin position="453"/>
        <end position="470"/>
    </location>
</feature>
<proteinExistence type="predicted"/>
<dbReference type="EMBL" id="JBHSPU010000013">
    <property type="protein sequence ID" value="MFC5914337.1"/>
    <property type="molecule type" value="Genomic_DNA"/>
</dbReference>
<name>A0ABW1GKF7_9ACTN</name>
<dbReference type="RefSeq" id="WP_344510204.1">
    <property type="nucleotide sequence ID" value="NZ_BAAATU010000015.1"/>
</dbReference>
<dbReference type="SUPFAM" id="SSF53850">
    <property type="entry name" value="Periplasmic binding protein-like II"/>
    <property type="match status" value="1"/>
</dbReference>
<dbReference type="PANTHER" id="PTHR43649:SF16">
    <property type="entry name" value="SUGAR-BINDING LIPOPROTEIN"/>
    <property type="match status" value="1"/>
</dbReference>
<evidence type="ECO:0000256" key="1">
    <source>
        <dbReference type="SAM" id="MobiDB-lite"/>
    </source>
</evidence>
<reference evidence="3" key="1">
    <citation type="journal article" date="2019" name="Int. J. Syst. Evol. Microbiol.">
        <title>The Global Catalogue of Microorganisms (GCM) 10K type strain sequencing project: providing services to taxonomists for standard genome sequencing and annotation.</title>
        <authorList>
            <consortium name="The Broad Institute Genomics Platform"/>
            <consortium name="The Broad Institute Genome Sequencing Center for Infectious Disease"/>
            <person name="Wu L."/>
            <person name="Ma J."/>
        </authorList>
    </citation>
    <scope>NUCLEOTIDE SEQUENCE [LARGE SCALE GENOMIC DNA]</scope>
    <source>
        <strain evidence="3">JCM 4147</strain>
    </source>
</reference>
<dbReference type="InterPro" id="IPR006059">
    <property type="entry name" value="SBP"/>
</dbReference>
<keyword evidence="3" id="KW-1185">Reference proteome</keyword>
<dbReference type="InterPro" id="IPR050490">
    <property type="entry name" value="Bact_solute-bd_prot1"/>
</dbReference>
<dbReference type="Proteomes" id="UP001596200">
    <property type="component" value="Unassembled WGS sequence"/>
</dbReference>
<sequence length="470" mass="50181">MTEPVHRSADSRTRSRRRGLAALGTAALLVVSLTACGGGAVSGKSADGRTEITVSGMPPTTLPAGRKDFLAQVKAFEKANPDIRIKPTDALWDAKTFPARLASGQLETVFRVPLTYPPEMIERHQIADLSKEIEALPHGAEFDKRLLAPATDSDGKVYGIPTEVYSVGLVYNRELFSRAGLDPDKPPATWDELRTAARTITDRTGVAGFGMHTTDNTGGWMLTTMTYSYGGRMEKESGGKQVTAFREGPTGKALGLLKAMRWTDGSMGKQHLRGTDDLTRDFAGGKVAMLLGPPSTYGAYVSKFHGRPDAYGQAPLPSGGEKATLLGGGVAVVSPKADAAQRTAAAKWIDFFHLRTKYDPAQAAERTAQVAADKNPAGIPGLPFYDAKVSGPAAAAEREHSNVPLKNFDPYVNSLGTTEYVVEPPVAAQELYAALDSAVQAVLTRESADPAAELEKADRRIGPALDRSQR</sequence>
<dbReference type="Gene3D" id="3.40.190.10">
    <property type="entry name" value="Periplasmic binding protein-like II"/>
    <property type="match status" value="1"/>
</dbReference>
<evidence type="ECO:0000313" key="2">
    <source>
        <dbReference type="EMBL" id="MFC5914337.1"/>
    </source>
</evidence>
<comment type="caution">
    <text evidence="2">The sequence shown here is derived from an EMBL/GenBank/DDBJ whole genome shotgun (WGS) entry which is preliminary data.</text>
</comment>